<dbReference type="SUPFAM" id="SSF53901">
    <property type="entry name" value="Thiolase-like"/>
    <property type="match status" value="1"/>
</dbReference>
<dbReference type="NCBIfam" id="TIGR00747">
    <property type="entry name" value="fabH"/>
    <property type="match status" value="1"/>
</dbReference>
<comment type="subcellular location">
    <subcellularLocation>
        <location evidence="13">Cytoplasm</location>
    </subcellularLocation>
</comment>
<dbReference type="Pfam" id="PF08541">
    <property type="entry name" value="ACP_syn_III_C"/>
    <property type="match status" value="1"/>
</dbReference>
<keyword evidence="10 13" id="KW-0511">Multifunctional enzyme</keyword>
<dbReference type="PANTHER" id="PTHR34069">
    <property type="entry name" value="3-OXOACYL-[ACYL-CARRIER-PROTEIN] SYNTHASE 3"/>
    <property type="match status" value="1"/>
</dbReference>
<dbReference type="HAMAP" id="MF_01815">
    <property type="entry name" value="FabH"/>
    <property type="match status" value="1"/>
</dbReference>
<dbReference type="Gene3D" id="3.40.47.10">
    <property type="match status" value="1"/>
</dbReference>
<evidence type="ECO:0000313" key="16">
    <source>
        <dbReference type="EMBL" id="XBJ29704.1"/>
    </source>
</evidence>
<evidence type="ECO:0000256" key="5">
    <source>
        <dbReference type="ARBA" id="ARBA00022516"/>
    </source>
</evidence>
<dbReference type="EMBL" id="CP155620">
    <property type="protein sequence ID" value="XBJ29704.1"/>
    <property type="molecule type" value="Genomic_DNA"/>
</dbReference>
<comment type="subunit">
    <text evidence="13">Homodimer.</text>
</comment>
<comment type="catalytic activity">
    <reaction evidence="12">
        <text>malonyl-[ACP] + acetyl-CoA + H(+) = 3-oxobutanoyl-[ACP] + CO2 + CoA</text>
        <dbReference type="Rhea" id="RHEA:12080"/>
        <dbReference type="Rhea" id="RHEA-COMP:9623"/>
        <dbReference type="Rhea" id="RHEA-COMP:9625"/>
        <dbReference type="ChEBI" id="CHEBI:15378"/>
        <dbReference type="ChEBI" id="CHEBI:16526"/>
        <dbReference type="ChEBI" id="CHEBI:57287"/>
        <dbReference type="ChEBI" id="CHEBI:57288"/>
        <dbReference type="ChEBI" id="CHEBI:78449"/>
        <dbReference type="ChEBI" id="CHEBI:78450"/>
        <dbReference type="EC" id="2.3.1.180"/>
    </reaction>
    <physiologicalReaction direction="left-to-right" evidence="12">
        <dbReference type="Rhea" id="RHEA:12081"/>
    </physiologicalReaction>
</comment>
<dbReference type="RefSeq" id="WP_134238509.1">
    <property type="nucleotide sequence ID" value="NZ_CP155620.1"/>
</dbReference>
<dbReference type="GO" id="GO:0033818">
    <property type="term" value="F:beta-ketoacyl-acyl-carrier-protein synthase III activity"/>
    <property type="evidence" value="ECO:0007669"/>
    <property type="project" value="UniProtKB-UniRule"/>
</dbReference>
<dbReference type="NCBIfam" id="NF006829">
    <property type="entry name" value="PRK09352.1"/>
    <property type="match status" value="1"/>
</dbReference>
<keyword evidence="9 13" id="KW-0275">Fatty acid biosynthesis</keyword>
<dbReference type="GO" id="GO:0044550">
    <property type="term" value="P:secondary metabolite biosynthetic process"/>
    <property type="evidence" value="ECO:0007669"/>
    <property type="project" value="TreeGrafter"/>
</dbReference>
<evidence type="ECO:0000256" key="3">
    <source>
        <dbReference type="ARBA" id="ARBA00012333"/>
    </source>
</evidence>
<feature type="domain" description="Beta-ketoacyl-[acyl-carrier-protein] synthase III C-terminal" evidence="14">
    <location>
        <begin position="237"/>
        <end position="325"/>
    </location>
</feature>
<comment type="function">
    <text evidence="13">Catalyzes the condensation reaction of fatty acid synthesis by the addition to an acyl acceptor of two carbons from malonyl-ACP. Catalyzes the first condensation reaction which initiates fatty acid synthesis and may therefore play a role in governing the total rate of fatty acid production. Possesses both acetoacetyl-ACP synthase and acetyl transacylase activities. Its substrate specificity determines the biosynthesis of branched-chain and/or straight-chain of fatty acids.</text>
</comment>
<name>A0AAU7E998_9BACT</name>
<evidence type="ECO:0000256" key="4">
    <source>
        <dbReference type="ARBA" id="ARBA00022490"/>
    </source>
</evidence>
<dbReference type="FunFam" id="3.40.47.10:FF:000004">
    <property type="entry name" value="3-oxoacyl-[acyl-carrier-protein] synthase 3"/>
    <property type="match status" value="1"/>
</dbReference>
<dbReference type="InterPro" id="IPR013751">
    <property type="entry name" value="ACP_syn_III_N"/>
</dbReference>
<feature type="active site" evidence="13">
    <location>
        <position position="253"/>
    </location>
</feature>
<evidence type="ECO:0000256" key="1">
    <source>
        <dbReference type="ARBA" id="ARBA00005194"/>
    </source>
</evidence>
<proteinExistence type="inferred from homology"/>
<dbReference type="GO" id="GO:0004315">
    <property type="term" value="F:3-oxoacyl-[acyl-carrier-protein] synthase activity"/>
    <property type="evidence" value="ECO:0007669"/>
    <property type="project" value="InterPro"/>
</dbReference>
<keyword evidence="6 13" id="KW-0808">Transferase</keyword>
<sequence length="335" mass="36116">MKSNNSIPKKASLKSIAAYVPEKILSNQDLEKLVDTTDEWIQRRTGIQERRIAQDYENASDLGTKAAIKALQRANLKPSDIDAIIVATLSPDYFTMPSTACKIAANLGLKNITAFDISAACSGFIYLLELAKAMVESGAKKNVLIVGAEKASSIMDYSDRSICILFGDGAGAGVVSLDTQNPIIDVHTASDGKFGDLLMTERSSSSNICSSLAMKMKGNEVFKVAVQTLSNDVVEILSKNQILASDIDLFIPHQANLRIIKAVQEKLNLSDEKCVVTVQKYGNTSAASIPMAMNEAYEEGRLKKGDLILLDAFGGGFTWGSALLRFGGENFSSLQ</sequence>
<reference evidence="16" key="1">
    <citation type="submission" date="2024-05" db="EMBL/GenBank/DDBJ databases">
        <title>Campylobacter coli isolated from environmental waters in Slovenia.</title>
        <authorList>
            <person name="Zautner A.E."/>
            <person name="Bunk B."/>
            <person name="Riedel T."/>
            <person name="Sproeer C."/>
        </authorList>
    </citation>
    <scope>NUCLEOTIDE SEQUENCE</scope>
    <source>
        <strain evidence="16">CCS1377</strain>
    </source>
</reference>
<dbReference type="InterPro" id="IPR016039">
    <property type="entry name" value="Thiolase-like"/>
</dbReference>
<feature type="active site" evidence="13">
    <location>
        <position position="283"/>
    </location>
</feature>
<evidence type="ECO:0000256" key="2">
    <source>
        <dbReference type="ARBA" id="ARBA00008642"/>
    </source>
</evidence>
<comment type="pathway">
    <text evidence="1 13">Lipid metabolism; fatty acid biosynthesis.</text>
</comment>
<evidence type="ECO:0000256" key="13">
    <source>
        <dbReference type="HAMAP-Rule" id="MF_01815"/>
    </source>
</evidence>
<keyword evidence="8 13" id="KW-0443">Lipid metabolism</keyword>
<evidence type="ECO:0000256" key="10">
    <source>
        <dbReference type="ARBA" id="ARBA00023268"/>
    </source>
</evidence>
<dbReference type="Pfam" id="PF08545">
    <property type="entry name" value="ACP_syn_III"/>
    <property type="match status" value="1"/>
</dbReference>
<feature type="domain" description="Beta-ketoacyl-[acyl-carrier-protein] synthase III N-terminal" evidence="15">
    <location>
        <begin position="115"/>
        <end position="192"/>
    </location>
</feature>
<comment type="similarity">
    <text evidence="2 13">Belongs to the thiolase-like superfamily. FabH family.</text>
</comment>
<dbReference type="AlphaFoldDB" id="A0AAU7E998"/>
<dbReference type="InterPro" id="IPR013747">
    <property type="entry name" value="ACP_syn_III_C"/>
</dbReference>
<keyword evidence="11 13" id="KW-0012">Acyltransferase</keyword>
<evidence type="ECO:0000256" key="8">
    <source>
        <dbReference type="ARBA" id="ARBA00023098"/>
    </source>
</evidence>
<keyword evidence="7 13" id="KW-0276">Fatty acid metabolism</keyword>
<dbReference type="GO" id="GO:0006633">
    <property type="term" value="P:fatty acid biosynthetic process"/>
    <property type="evidence" value="ECO:0007669"/>
    <property type="project" value="UniProtKB-UniRule"/>
</dbReference>
<evidence type="ECO:0000259" key="15">
    <source>
        <dbReference type="Pfam" id="PF08545"/>
    </source>
</evidence>
<dbReference type="InterPro" id="IPR004655">
    <property type="entry name" value="FabH"/>
</dbReference>
<keyword evidence="5 13" id="KW-0444">Lipid biosynthesis</keyword>
<dbReference type="GO" id="GO:0005737">
    <property type="term" value="C:cytoplasm"/>
    <property type="evidence" value="ECO:0007669"/>
    <property type="project" value="UniProtKB-SubCell"/>
</dbReference>
<evidence type="ECO:0000256" key="6">
    <source>
        <dbReference type="ARBA" id="ARBA00022679"/>
    </source>
</evidence>
<dbReference type="CDD" id="cd00830">
    <property type="entry name" value="KAS_III"/>
    <property type="match status" value="1"/>
</dbReference>
<evidence type="ECO:0000256" key="9">
    <source>
        <dbReference type="ARBA" id="ARBA00023160"/>
    </source>
</evidence>
<evidence type="ECO:0000256" key="12">
    <source>
        <dbReference type="ARBA" id="ARBA00051096"/>
    </source>
</evidence>
<protein>
    <recommendedName>
        <fullName evidence="3 13">Beta-ketoacyl-[acyl-carrier-protein] synthase III</fullName>
        <shortName evidence="13">Beta-ketoacyl-ACP synthase III</shortName>
        <shortName evidence="13">KAS III</shortName>
        <ecNumber evidence="3 13">2.3.1.180</ecNumber>
    </recommendedName>
    <alternativeName>
        <fullName evidence="13">3-oxoacyl-[acyl-carrier-protein] synthase 3</fullName>
    </alternativeName>
    <alternativeName>
        <fullName evidence="13">3-oxoacyl-[acyl-carrier-protein] synthase III</fullName>
    </alternativeName>
</protein>
<feature type="active site" evidence="13">
    <location>
        <position position="121"/>
    </location>
</feature>
<evidence type="ECO:0000256" key="11">
    <source>
        <dbReference type="ARBA" id="ARBA00023315"/>
    </source>
</evidence>
<gene>
    <name evidence="13" type="primary">fabH</name>
    <name evidence="16" type="ORF">AAH949_02395</name>
</gene>
<evidence type="ECO:0000259" key="14">
    <source>
        <dbReference type="Pfam" id="PF08541"/>
    </source>
</evidence>
<comment type="domain">
    <text evidence="13">The last Arg residue of the ACP-binding site is essential for the weak association between ACP/AcpP and FabH.</text>
</comment>
<keyword evidence="4 13" id="KW-0963">Cytoplasm</keyword>
<evidence type="ECO:0000256" key="7">
    <source>
        <dbReference type="ARBA" id="ARBA00022832"/>
    </source>
</evidence>
<accession>A0AAU7E998</accession>
<dbReference type="PANTHER" id="PTHR34069:SF2">
    <property type="entry name" value="BETA-KETOACYL-[ACYL-CARRIER-PROTEIN] SYNTHASE III"/>
    <property type="match status" value="1"/>
</dbReference>
<organism evidence="16">
    <name type="scientific">Campylobacter sp. CCS1377</name>
    <dbReference type="NCBI Taxonomy" id="3158229"/>
    <lineage>
        <taxon>Bacteria</taxon>
        <taxon>Pseudomonadati</taxon>
        <taxon>Campylobacterota</taxon>
        <taxon>Epsilonproteobacteria</taxon>
        <taxon>Campylobacterales</taxon>
        <taxon>Campylobacteraceae</taxon>
        <taxon>Campylobacter</taxon>
    </lineage>
</organism>
<feature type="region of interest" description="ACP-binding" evidence="13">
    <location>
        <begin position="254"/>
        <end position="258"/>
    </location>
</feature>
<dbReference type="EC" id="2.3.1.180" evidence="3 13"/>